<reference evidence="7" key="1">
    <citation type="journal article" date="2020" name="Stud. Mycol.">
        <title>101 Dothideomycetes genomes: A test case for predicting lifestyles and emergence of pathogens.</title>
        <authorList>
            <person name="Haridas S."/>
            <person name="Albert R."/>
            <person name="Binder M."/>
            <person name="Bloem J."/>
            <person name="LaButti K."/>
            <person name="Salamov A."/>
            <person name="Andreopoulos B."/>
            <person name="Baker S."/>
            <person name="Barry K."/>
            <person name="Bills G."/>
            <person name="Bluhm B."/>
            <person name="Cannon C."/>
            <person name="Castanera R."/>
            <person name="Culley D."/>
            <person name="Daum C."/>
            <person name="Ezra D."/>
            <person name="Gonzalez J."/>
            <person name="Henrissat B."/>
            <person name="Kuo A."/>
            <person name="Liang C."/>
            <person name="Lipzen A."/>
            <person name="Lutzoni F."/>
            <person name="Magnuson J."/>
            <person name="Mondo S."/>
            <person name="Nolan M."/>
            <person name="Ohm R."/>
            <person name="Pangilinan J."/>
            <person name="Park H.-J."/>
            <person name="Ramirez L."/>
            <person name="Alfaro M."/>
            <person name="Sun H."/>
            <person name="Tritt A."/>
            <person name="Yoshinaga Y."/>
            <person name="Zwiers L.-H."/>
            <person name="Turgeon B."/>
            <person name="Goodwin S."/>
            <person name="Spatafora J."/>
            <person name="Crous P."/>
            <person name="Grigoriev I."/>
        </authorList>
    </citation>
    <scope>NUCLEOTIDE SEQUENCE [LARGE SCALE GENOMIC DNA]</scope>
    <source>
        <strain evidence="7">CECT 20119</strain>
    </source>
</reference>
<dbReference type="InterPro" id="IPR051127">
    <property type="entry name" value="Fungal_SecMet_Regulators"/>
</dbReference>
<evidence type="ECO:0000313" key="7">
    <source>
        <dbReference type="Proteomes" id="UP000799538"/>
    </source>
</evidence>
<keyword evidence="2" id="KW-0805">Transcription regulation</keyword>
<dbReference type="AlphaFoldDB" id="A0A6A6GJX5"/>
<keyword evidence="7" id="KW-1185">Reference proteome</keyword>
<dbReference type="GO" id="GO:0006351">
    <property type="term" value="P:DNA-templated transcription"/>
    <property type="evidence" value="ECO:0007669"/>
    <property type="project" value="InterPro"/>
</dbReference>
<dbReference type="GO" id="GO:0000981">
    <property type="term" value="F:DNA-binding transcription factor activity, RNA polymerase II-specific"/>
    <property type="evidence" value="ECO:0007669"/>
    <property type="project" value="InterPro"/>
</dbReference>
<evidence type="ECO:0000256" key="2">
    <source>
        <dbReference type="ARBA" id="ARBA00023015"/>
    </source>
</evidence>
<dbReference type="PANTHER" id="PTHR47424">
    <property type="entry name" value="REGULATORY PROTEIN GAL4"/>
    <property type="match status" value="1"/>
</dbReference>
<proteinExistence type="predicted"/>
<gene>
    <name evidence="6" type="ORF">BDZ85DRAFT_279708</name>
</gene>
<dbReference type="PANTHER" id="PTHR47424:SF2">
    <property type="entry name" value="TRANSCRIPTION FACTOR DOMAIN-CONTAINING PROTEIN-RELATED"/>
    <property type="match status" value="1"/>
</dbReference>
<sequence length="679" mass="75457">MAGAASQHVATKACTECQKRKTRCIVINNGQPCRYCARAGKTCTVSVPPVRTPLTRKNLEAVEARCARLARLVHSLNPTINIEEAIAKDDIASDTIQSIGVSTEGESPTADRADGWREPNFEHVGDSDGMASLPQANNGRAFLGSSSGSFLYQRATQLAGIQAASTSSITGRRDTREQLSLSRASQMFPLPLAEQRLTASFRSAYLVDVYFVCYNVPCPILHEPTFRQGLSRRAGIKQDEWFPLQYQLVLAMGYWIIGGDEGLQVSFYQAARAQLSLECFESGSLSLVQALLLMGNYLQKRDRPNTGYNYVGLAGRMAIGLGLHRRPTDGGTYSNMQLEIRRRIFWTLFSLESGFALTTGRPTLVEETVTDLSLPSNIDDEDPSSVDIRNRPTSCSAIIAQSQLAIIANRLHKDIINGKSALLDLHACKKSVHESFIVWKAQLPRYFFDAGVPDWFRGPRAMVLWKEQNLRMIFWRACRRSNCGYVSSEEAALRASETAIESIRDVSEFHNTNSTLLNQNIAWYSTYFIFQSALVIILGHLEALRTSRPATETTRQNQDMLELARNSLRALSTWTPAAKRCRFVLETLARAVTTTVPNTSATDGPSNDVQMEQVSGFSFPSQTPGDTATNDFLSQMGITGNDTMPDQFDTSFDVLFQQMQNFEGDWTQDFSDLGFNDFS</sequence>
<dbReference type="SMART" id="SM00066">
    <property type="entry name" value="GAL4"/>
    <property type="match status" value="1"/>
</dbReference>
<dbReference type="InterPro" id="IPR007219">
    <property type="entry name" value="XnlR_reg_dom"/>
</dbReference>
<dbReference type="GO" id="GO:0000435">
    <property type="term" value="P:positive regulation of transcription from RNA polymerase II promoter by galactose"/>
    <property type="evidence" value="ECO:0007669"/>
    <property type="project" value="TreeGrafter"/>
</dbReference>
<dbReference type="CDD" id="cd12148">
    <property type="entry name" value="fungal_TF_MHR"/>
    <property type="match status" value="1"/>
</dbReference>
<keyword evidence="4" id="KW-0539">Nucleus</keyword>
<dbReference type="OrthoDB" id="3364175at2759"/>
<dbReference type="Gene3D" id="4.10.240.10">
    <property type="entry name" value="Zn(2)-C6 fungal-type DNA-binding domain"/>
    <property type="match status" value="1"/>
</dbReference>
<dbReference type="InterPro" id="IPR001138">
    <property type="entry name" value="Zn2Cys6_DnaBD"/>
</dbReference>
<dbReference type="Pfam" id="PF00172">
    <property type="entry name" value="Zn_clus"/>
    <property type="match status" value="1"/>
</dbReference>
<evidence type="ECO:0000256" key="4">
    <source>
        <dbReference type="ARBA" id="ARBA00023242"/>
    </source>
</evidence>
<evidence type="ECO:0000313" key="6">
    <source>
        <dbReference type="EMBL" id="KAF2226055.1"/>
    </source>
</evidence>
<dbReference type="PROSITE" id="PS50048">
    <property type="entry name" value="ZN2_CY6_FUNGAL_2"/>
    <property type="match status" value="1"/>
</dbReference>
<evidence type="ECO:0000256" key="1">
    <source>
        <dbReference type="ARBA" id="ARBA00022723"/>
    </source>
</evidence>
<dbReference type="InterPro" id="IPR036864">
    <property type="entry name" value="Zn2-C6_fun-type_DNA-bd_sf"/>
</dbReference>
<dbReference type="EMBL" id="ML992503">
    <property type="protein sequence ID" value="KAF2226055.1"/>
    <property type="molecule type" value="Genomic_DNA"/>
</dbReference>
<keyword evidence="1" id="KW-0479">Metal-binding</keyword>
<dbReference type="CDD" id="cd00067">
    <property type="entry name" value="GAL4"/>
    <property type="match status" value="1"/>
</dbReference>
<protein>
    <submittedName>
        <fullName evidence="6">Fungal-specific transcription factor domain-containing protein</fullName>
    </submittedName>
</protein>
<feature type="domain" description="Zn(2)-C6 fungal-type" evidence="5">
    <location>
        <begin position="13"/>
        <end position="45"/>
    </location>
</feature>
<dbReference type="GO" id="GO:0000978">
    <property type="term" value="F:RNA polymerase II cis-regulatory region sequence-specific DNA binding"/>
    <property type="evidence" value="ECO:0007669"/>
    <property type="project" value="TreeGrafter"/>
</dbReference>
<dbReference type="SMART" id="SM00906">
    <property type="entry name" value="Fungal_trans"/>
    <property type="match status" value="1"/>
</dbReference>
<dbReference type="Proteomes" id="UP000799538">
    <property type="component" value="Unassembled WGS sequence"/>
</dbReference>
<organism evidence="6 7">
    <name type="scientific">Elsinoe ampelina</name>
    <dbReference type="NCBI Taxonomy" id="302913"/>
    <lineage>
        <taxon>Eukaryota</taxon>
        <taxon>Fungi</taxon>
        <taxon>Dikarya</taxon>
        <taxon>Ascomycota</taxon>
        <taxon>Pezizomycotina</taxon>
        <taxon>Dothideomycetes</taxon>
        <taxon>Dothideomycetidae</taxon>
        <taxon>Myriangiales</taxon>
        <taxon>Elsinoaceae</taxon>
        <taxon>Elsinoe</taxon>
    </lineage>
</organism>
<dbReference type="SUPFAM" id="SSF57701">
    <property type="entry name" value="Zn2/Cys6 DNA-binding domain"/>
    <property type="match status" value="1"/>
</dbReference>
<evidence type="ECO:0000259" key="5">
    <source>
        <dbReference type="PROSITE" id="PS50048"/>
    </source>
</evidence>
<evidence type="ECO:0000256" key="3">
    <source>
        <dbReference type="ARBA" id="ARBA00023163"/>
    </source>
</evidence>
<accession>A0A6A6GJX5</accession>
<dbReference type="GO" id="GO:0005634">
    <property type="term" value="C:nucleus"/>
    <property type="evidence" value="ECO:0007669"/>
    <property type="project" value="TreeGrafter"/>
</dbReference>
<keyword evidence="3" id="KW-0804">Transcription</keyword>
<name>A0A6A6GJX5_9PEZI</name>
<dbReference type="GO" id="GO:0008270">
    <property type="term" value="F:zinc ion binding"/>
    <property type="evidence" value="ECO:0007669"/>
    <property type="project" value="InterPro"/>
</dbReference>
<dbReference type="Pfam" id="PF04082">
    <property type="entry name" value="Fungal_trans"/>
    <property type="match status" value="1"/>
</dbReference>